<feature type="domain" description="C2" evidence="4">
    <location>
        <begin position="40"/>
        <end position="174"/>
    </location>
</feature>
<sequence>MCETNASLHPFSSPAASQCSTSKSTPVHYPNLPVPYTTSTMPSAPMPVGGTGQAEMPTSQVELSIACRNLINADILSRSDPQVIVYMKNDWQDRYFELGRTEMILDNLNPDFVKRFQLSYSFECVQRLKFEVWDIDPKIKLGSIEIYDTNNDFLGHFETTLAEIVAHQGRQFTAPLSGVKGRKNCGQILLVVEEVAECKQVIHMSFKAQGLKRTRFWSRLDPFLVFGRANEDSTWTVVHKTECLHKNFRNNKQWQPIVLRARTLCNGDYDRAIRIEVYDDRFNGQHKLVGNCFTSLSRLVKGPGAENCYDIINRKRAQRSHSYRNSGRIVLSNVRVEEELSFLDYIRGGTQLHFAVAIDLTASNGDPRDPNSLHYFDFHGKPNCYEIALRAVGDIIAVYNRNGVYPAYGFGAKIPPLNTVSHQFPINGNATQPYCSGIDEILRHYRTTLSSVTLYGPTNFAPVINNTASIARQYQTGHNYFVLLIITDGIISDMYATKSAIVAAASLPLSIIIIGVGNADFEAMDELDGDDVRVSVDGRYAERDIVQFVPINRFIAKNGPSIRSQADLAREVLYEIPEQLTGYMKSRGFKPGNASSVG</sequence>
<dbReference type="Gene3D" id="2.60.40.150">
    <property type="entry name" value="C2 domain"/>
    <property type="match status" value="2"/>
</dbReference>
<feature type="domain" description="C2" evidence="4">
    <location>
        <begin position="182"/>
        <end position="309"/>
    </location>
</feature>
<dbReference type="FunFam" id="2.60.40.150:FF:000099">
    <property type="entry name" value="Copine 3"/>
    <property type="match status" value="1"/>
</dbReference>
<organism evidence="5">
    <name type="scientific">Oppiella nova</name>
    <dbReference type="NCBI Taxonomy" id="334625"/>
    <lineage>
        <taxon>Eukaryota</taxon>
        <taxon>Metazoa</taxon>
        <taxon>Ecdysozoa</taxon>
        <taxon>Arthropoda</taxon>
        <taxon>Chelicerata</taxon>
        <taxon>Arachnida</taxon>
        <taxon>Acari</taxon>
        <taxon>Acariformes</taxon>
        <taxon>Sarcoptiformes</taxon>
        <taxon>Oribatida</taxon>
        <taxon>Brachypylina</taxon>
        <taxon>Oppioidea</taxon>
        <taxon>Oppiidae</taxon>
        <taxon>Oppiella</taxon>
    </lineage>
</organism>
<dbReference type="InterPro" id="IPR010734">
    <property type="entry name" value="Copine_C"/>
</dbReference>
<dbReference type="InterPro" id="IPR037768">
    <property type="entry name" value="C2B_Copine"/>
</dbReference>
<dbReference type="OrthoDB" id="5855668at2759"/>
<evidence type="ECO:0000256" key="3">
    <source>
        <dbReference type="SAM" id="MobiDB-lite"/>
    </source>
</evidence>
<dbReference type="InterPro" id="IPR002035">
    <property type="entry name" value="VWF_A"/>
</dbReference>
<evidence type="ECO:0000259" key="4">
    <source>
        <dbReference type="PROSITE" id="PS50004"/>
    </source>
</evidence>
<gene>
    <name evidence="5" type="ORF">ONB1V03_LOCUS6022</name>
</gene>
<evidence type="ECO:0000313" key="6">
    <source>
        <dbReference type="Proteomes" id="UP000728032"/>
    </source>
</evidence>
<dbReference type="PANTHER" id="PTHR10857">
    <property type="entry name" value="COPINE"/>
    <property type="match status" value="1"/>
</dbReference>
<protein>
    <recommendedName>
        <fullName evidence="4">C2 domain-containing protein</fullName>
    </recommendedName>
</protein>
<dbReference type="SMART" id="SM00327">
    <property type="entry name" value="VWA"/>
    <property type="match status" value="1"/>
</dbReference>
<feature type="compositionally biased region" description="Polar residues" evidence="3">
    <location>
        <begin position="14"/>
        <end position="25"/>
    </location>
</feature>
<dbReference type="EMBL" id="CAJPVJ010002587">
    <property type="protein sequence ID" value="CAG2166501.1"/>
    <property type="molecule type" value="Genomic_DNA"/>
</dbReference>
<evidence type="ECO:0000256" key="1">
    <source>
        <dbReference type="ARBA" id="ARBA00009048"/>
    </source>
</evidence>
<keyword evidence="6" id="KW-1185">Reference proteome</keyword>
<dbReference type="GO" id="GO:0005544">
    <property type="term" value="F:calcium-dependent phospholipid binding"/>
    <property type="evidence" value="ECO:0007669"/>
    <property type="project" value="InterPro"/>
</dbReference>
<dbReference type="EMBL" id="OC917412">
    <property type="protein sequence ID" value="CAD7646986.1"/>
    <property type="molecule type" value="Genomic_DNA"/>
</dbReference>
<dbReference type="GO" id="GO:0005886">
    <property type="term" value="C:plasma membrane"/>
    <property type="evidence" value="ECO:0007669"/>
    <property type="project" value="TreeGrafter"/>
</dbReference>
<dbReference type="InterPro" id="IPR045052">
    <property type="entry name" value="Copine"/>
</dbReference>
<dbReference type="PROSITE" id="PS50004">
    <property type="entry name" value="C2"/>
    <property type="match status" value="2"/>
</dbReference>
<dbReference type="Pfam" id="PF00168">
    <property type="entry name" value="C2"/>
    <property type="match status" value="2"/>
</dbReference>
<dbReference type="GO" id="GO:0032991">
    <property type="term" value="C:protein-containing complex"/>
    <property type="evidence" value="ECO:0007669"/>
    <property type="project" value="UniProtKB-ARBA"/>
</dbReference>
<accession>A0A7R9LSB0</accession>
<proteinExistence type="inferred from homology"/>
<dbReference type="CDD" id="cd04048">
    <property type="entry name" value="C2A_Copine"/>
    <property type="match status" value="1"/>
</dbReference>
<feature type="region of interest" description="Disordered" evidence="3">
    <location>
        <begin position="1"/>
        <end position="25"/>
    </location>
</feature>
<dbReference type="PANTHER" id="PTHR10857:SF106">
    <property type="entry name" value="C2 DOMAIN-CONTAINING PROTEIN"/>
    <property type="match status" value="1"/>
</dbReference>
<dbReference type="AlphaFoldDB" id="A0A7R9LSB0"/>
<dbReference type="CDD" id="cd04047">
    <property type="entry name" value="C2B_Copine"/>
    <property type="match status" value="1"/>
</dbReference>
<dbReference type="InterPro" id="IPR035892">
    <property type="entry name" value="C2_domain_sf"/>
</dbReference>
<keyword evidence="2" id="KW-0677">Repeat</keyword>
<dbReference type="InterPro" id="IPR036465">
    <property type="entry name" value="vWFA_dom_sf"/>
</dbReference>
<dbReference type="InterPro" id="IPR000008">
    <property type="entry name" value="C2_dom"/>
</dbReference>
<evidence type="ECO:0000256" key="2">
    <source>
        <dbReference type="ARBA" id="ARBA00022737"/>
    </source>
</evidence>
<name>A0A7R9LSB0_9ACAR</name>
<evidence type="ECO:0000313" key="5">
    <source>
        <dbReference type="EMBL" id="CAD7646986.1"/>
    </source>
</evidence>
<dbReference type="SMART" id="SM00239">
    <property type="entry name" value="C2"/>
    <property type="match status" value="2"/>
</dbReference>
<dbReference type="Proteomes" id="UP000728032">
    <property type="component" value="Unassembled WGS sequence"/>
</dbReference>
<dbReference type="SUPFAM" id="SSF49562">
    <property type="entry name" value="C2 domain (Calcium/lipid-binding domain, CaLB)"/>
    <property type="match status" value="2"/>
</dbReference>
<dbReference type="GO" id="GO:0071277">
    <property type="term" value="P:cellular response to calcium ion"/>
    <property type="evidence" value="ECO:0007669"/>
    <property type="project" value="TreeGrafter"/>
</dbReference>
<comment type="similarity">
    <text evidence="1">Belongs to the copine family.</text>
</comment>
<reference evidence="5" key="1">
    <citation type="submission" date="2020-11" db="EMBL/GenBank/DDBJ databases">
        <authorList>
            <person name="Tran Van P."/>
        </authorList>
    </citation>
    <scope>NUCLEOTIDE SEQUENCE</scope>
</reference>
<dbReference type="Pfam" id="PF07002">
    <property type="entry name" value="Copine"/>
    <property type="match status" value="1"/>
</dbReference>
<dbReference type="SUPFAM" id="SSF53300">
    <property type="entry name" value="vWA-like"/>
    <property type="match status" value="1"/>
</dbReference>